<evidence type="ECO:0000256" key="13">
    <source>
        <dbReference type="SAM" id="Phobius"/>
    </source>
</evidence>
<name>X6MZW6_RETFI</name>
<evidence type="ECO:0000256" key="9">
    <source>
        <dbReference type="ARBA" id="ARBA00023098"/>
    </source>
</evidence>
<dbReference type="GO" id="GO:0005789">
    <property type="term" value="C:endoplasmic reticulum membrane"/>
    <property type="evidence" value="ECO:0007669"/>
    <property type="project" value="TreeGrafter"/>
</dbReference>
<feature type="transmembrane region" description="Helical" evidence="13">
    <location>
        <begin position="120"/>
        <end position="141"/>
    </location>
</feature>
<evidence type="ECO:0000256" key="12">
    <source>
        <dbReference type="ARBA" id="ARBA00023239"/>
    </source>
</evidence>
<keyword evidence="6 13" id="KW-0812">Transmembrane</keyword>
<feature type="transmembrane region" description="Helical" evidence="13">
    <location>
        <begin position="63"/>
        <end position="82"/>
    </location>
</feature>
<protein>
    <recommendedName>
        <fullName evidence="4">very-long-chain (3R)-3-hydroxyacyl-CoA dehydratase</fullName>
        <ecNumber evidence="4">4.2.1.134</ecNumber>
    </recommendedName>
</protein>
<dbReference type="Proteomes" id="UP000023152">
    <property type="component" value="Unassembled WGS sequence"/>
</dbReference>
<dbReference type="GO" id="GO:0030497">
    <property type="term" value="P:fatty acid elongation"/>
    <property type="evidence" value="ECO:0007669"/>
    <property type="project" value="TreeGrafter"/>
</dbReference>
<dbReference type="EMBL" id="ASPP01013918">
    <property type="protein sequence ID" value="ETO19193.1"/>
    <property type="molecule type" value="Genomic_DNA"/>
</dbReference>
<keyword evidence="11" id="KW-0275">Fatty acid biosynthesis</keyword>
<evidence type="ECO:0000256" key="2">
    <source>
        <dbReference type="ARBA" id="ARBA00005194"/>
    </source>
</evidence>
<evidence type="ECO:0000256" key="10">
    <source>
        <dbReference type="ARBA" id="ARBA00023136"/>
    </source>
</evidence>
<accession>X6MZW6</accession>
<evidence type="ECO:0000256" key="1">
    <source>
        <dbReference type="ARBA" id="ARBA00004141"/>
    </source>
</evidence>
<evidence type="ECO:0000256" key="4">
    <source>
        <dbReference type="ARBA" id="ARBA00013122"/>
    </source>
</evidence>
<dbReference type="GO" id="GO:0042761">
    <property type="term" value="P:very long-chain fatty acid biosynthetic process"/>
    <property type="evidence" value="ECO:0007669"/>
    <property type="project" value="TreeGrafter"/>
</dbReference>
<keyword evidence="15" id="KW-1185">Reference proteome</keyword>
<dbReference type="GO" id="GO:0102158">
    <property type="term" value="F:very-long-chain (3R)-3-hydroxyacyl-CoA dehydratase activity"/>
    <property type="evidence" value="ECO:0007669"/>
    <property type="project" value="UniProtKB-EC"/>
</dbReference>
<comment type="subcellular location">
    <subcellularLocation>
        <location evidence="1">Membrane</location>
        <topology evidence="1">Multi-pass membrane protein</topology>
    </subcellularLocation>
</comment>
<keyword evidence="5" id="KW-0444">Lipid biosynthesis</keyword>
<organism evidence="14 15">
    <name type="scientific">Reticulomyxa filosa</name>
    <dbReference type="NCBI Taxonomy" id="46433"/>
    <lineage>
        <taxon>Eukaryota</taxon>
        <taxon>Sar</taxon>
        <taxon>Rhizaria</taxon>
        <taxon>Retaria</taxon>
        <taxon>Foraminifera</taxon>
        <taxon>Monothalamids</taxon>
        <taxon>Reticulomyxidae</taxon>
        <taxon>Reticulomyxa</taxon>
    </lineage>
</organism>
<dbReference type="AlphaFoldDB" id="X6MZW6"/>
<feature type="transmembrane region" description="Helical" evidence="13">
    <location>
        <begin position="20"/>
        <end position="42"/>
    </location>
</feature>
<evidence type="ECO:0000313" key="15">
    <source>
        <dbReference type="Proteomes" id="UP000023152"/>
    </source>
</evidence>
<evidence type="ECO:0000313" key="14">
    <source>
        <dbReference type="EMBL" id="ETO19193.1"/>
    </source>
</evidence>
<comment type="similarity">
    <text evidence="3">Belongs to the very long-chain fatty acids dehydratase HACD family.</text>
</comment>
<keyword evidence="12" id="KW-0456">Lyase</keyword>
<evidence type="ECO:0000256" key="8">
    <source>
        <dbReference type="ARBA" id="ARBA00022989"/>
    </source>
</evidence>
<dbReference type="OrthoDB" id="46988at2759"/>
<dbReference type="PROSITE" id="PS51257">
    <property type="entry name" value="PROKAR_LIPOPROTEIN"/>
    <property type="match status" value="1"/>
</dbReference>
<evidence type="ECO:0000256" key="7">
    <source>
        <dbReference type="ARBA" id="ARBA00022832"/>
    </source>
</evidence>
<evidence type="ECO:0000256" key="6">
    <source>
        <dbReference type="ARBA" id="ARBA00022692"/>
    </source>
</evidence>
<evidence type="ECO:0000256" key="11">
    <source>
        <dbReference type="ARBA" id="ARBA00023160"/>
    </source>
</evidence>
<dbReference type="GO" id="GO:0030148">
    <property type="term" value="P:sphingolipid biosynthetic process"/>
    <property type="evidence" value="ECO:0007669"/>
    <property type="project" value="TreeGrafter"/>
</dbReference>
<dbReference type="InterPro" id="IPR007482">
    <property type="entry name" value="Tyr_Pase-like_PTPLA"/>
</dbReference>
<keyword evidence="7" id="KW-0276">Fatty acid metabolism</keyword>
<proteinExistence type="inferred from homology"/>
<keyword evidence="9" id="KW-0443">Lipid metabolism</keyword>
<dbReference type="UniPathway" id="UPA00094"/>
<keyword evidence="10 13" id="KW-0472">Membrane</keyword>
<reference evidence="14 15" key="1">
    <citation type="journal article" date="2013" name="Curr. Biol.">
        <title>The Genome of the Foraminiferan Reticulomyxa filosa.</title>
        <authorList>
            <person name="Glockner G."/>
            <person name="Hulsmann N."/>
            <person name="Schleicher M."/>
            <person name="Noegel A.A."/>
            <person name="Eichinger L."/>
            <person name="Gallinger C."/>
            <person name="Pawlowski J."/>
            <person name="Sierra R."/>
            <person name="Euteneuer U."/>
            <person name="Pillet L."/>
            <person name="Moustafa A."/>
            <person name="Platzer M."/>
            <person name="Groth M."/>
            <person name="Szafranski K."/>
            <person name="Schliwa M."/>
        </authorList>
    </citation>
    <scope>NUCLEOTIDE SEQUENCE [LARGE SCALE GENOMIC DNA]</scope>
</reference>
<dbReference type="Pfam" id="PF04387">
    <property type="entry name" value="PTPLA"/>
    <property type="match status" value="1"/>
</dbReference>
<gene>
    <name evidence="14" type="ORF">RFI_18036</name>
</gene>
<comment type="caution">
    <text evidence="14">The sequence shown here is derived from an EMBL/GenBank/DDBJ whole genome shotgun (WGS) entry which is preliminary data.</text>
</comment>
<keyword evidence="8 13" id="KW-1133">Transmembrane helix</keyword>
<comment type="pathway">
    <text evidence="2">Lipid metabolism; fatty acid biosynthesis.</text>
</comment>
<dbReference type="EC" id="4.2.1.134" evidence="4"/>
<sequence>MAVAFKDKYYQTHFSENASVIMFVYGCMVGSWIVSELIRYPFYLCKFLEEKFPKAPSLQMPYTILYLRYTAFIFLYPIGFVIGETGGYIMLLKLLKTTSDTSWFVYDMPNSLNFIFRWNWFLYAYLFITAAGFLQLYSYMFTQRAKNLKIKNPKTKIH</sequence>
<evidence type="ECO:0000256" key="5">
    <source>
        <dbReference type="ARBA" id="ARBA00022516"/>
    </source>
</evidence>
<dbReference type="PANTHER" id="PTHR11035">
    <property type="entry name" value="VERY-LONG-CHAIN (3R)-3-HYDROXYACYL-COA DEHYDRATASE"/>
    <property type="match status" value="1"/>
</dbReference>
<evidence type="ECO:0000256" key="3">
    <source>
        <dbReference type="ARBA" id="ARBA00007811"/>
    </source>
</evidence>